<comment type="caution">
    <text evidence="1">The sequence shown here is derived from an EMBL/GenBank/DDBJ whole genome shotgun (WGS) entry which is preliminary data.</text>
</comment>
<protein>
    <submittedName>
        <fullName evidence="1">1259_t:CDS:1</fullName>
    </submittedName>
</protein>
<dbReference type="AlphaFoldDB" id="A0A9N9FIV9"/>
<organism evidence="1 2">
    <name type="scientific">Ambispora leptoticha</name>
    <dbReference type="NCBI Taxonomy" id="144679"/>
    <lineage>
        <taxon>Eukaryota</taxon>
        <taxon>Fungi</taxon>
        <taxon>Fungi incertae sedis</taxon>
        <taxon>Mucoromycota</taxon>
        <taxon>Glomeromycotina</taxon>
        <taxon>Glomeromycetes</taxon>
        <taxon>Archaeosporales</taxon>
        <taxon>Ambisporaceae</taxon>
        <taxon>Ambispora</taxon>
    </lineage>
</organism>
<evidence type="ECO:0000313" key="2">
    <source>
        <dbReference type="Proteomes" id="UP000789508"/>
    </source>
</evidence>
<keyword evidence="2" id="KW-1185">Reference proteome</keyword>
<proteinExistence type="predicted"/>
<dbReference type="EMBL" id="CAJVPS010001481">
    <property type="protein sequence ID" value="CAG8539680.1"/>
    <property type="molecule type" value="Genomic_DNA"/>
</dbReference>
<dbReference type="Proteomes" id="UP000789508">
    <property type="component" value="Unassembled WGS sequence"/>
</dbReference>
<gene>
    <name evidence="1" type="ORF">ALEPTO_LOCUS5346</name>
</gene>
<accession>A0A9N9FIV9</accession>
<reference evidence="1" key="1">
    <citation type="submission" date="2021-06" db="EMBL/GenBank/DDBJ databases">
        <authorList>
            <person name="Kallberg Y."/>
            <person name="Tangrot J."/>
            <person name="Rosling A."/>
        </authorList>
    </citation>
    <scope>NUCLEOTIDE SEQUENCE</scope>
    <source>
        <strain evidence="1">FL130A</strain>
    </source>
</reference>
<sequence>MSKTKFIESPPKAGVKIIGSQLIPNLSTPQLTESSNASPNAAYNFYSNLVRYPRNMSKQQEAIEINDTCNSEVVMSLILAQFCATASP</sequence>
<evidence type="ECO:0000313" key="1">
    <source>
        <dbReference type="EMBL" id="CAG8539680.1"/>
    </source>
</evidence>
<name>A0A9N9FIV9_9GLOM</name>